<evidence type="ECO:0000256" key="2">
    <source>
        <dbReference type="SAM" id="Phobius"/>
    </source>
</evidence>
<evidence type="ECO:0000259" key="3">
    <source>
        <dbReference type="PROSITE" id="PS50076"/>
    </source>
</evidence>
<dbReference type="GO" id="GO:0036503">
    <property type="term" value="P:ERAD pathway"/>
    <property type="evidence" value="ECO:0007669"/>
    <property type="project" value="TreeGrafter"/>
</dbReference>
<dbReference type="InterPro" id="IPR051948">
    <property type="entry name" value="Hsp70_co-chaperone_J-domain"/>
</dbReference>
<evidence type="ECO:0000313" key="5">
    <source>
        <dbReference type="Proteomes" id="UP000186594"/>
    </source>
</evidence>
<dbReference type="Proteomes" id="UP000186594">
    <property type="component" value="Unassembled WGS sequence"/>
</dbReference>
<dbReference type="SMART" id="SM00271">
    <property type="entry name" value="DnaJ"/>
    <property type="match status" value="1"/>
</dbReference>
<name>A0A1U7LRQ7_NEOID</name>
<dbReference type="PANTHER" id="PTHR44360">
    <property type="entry name" value="DNAJ HOMOLOG SUBFAMILY B MEMBER 9"/>
    <property type="match status" value="1"/>
</dbReference>
<dbReference type="OrthoDB" id="436519at2759"/>
<sequence>MPVFAPTSFLFLYWFLPDLIYKIYSRIFRGGRRVYIAICSLFTAFYIAYALFNIISSYGPTYYDLLSVHPSVSEKDLKRQFRRLSLTHHPDKTGDSDVFIELKTAYDVLSSPSSRFAYDAFGPDIVHWNFITTEEYVFRGLYTSAGYYIVSTFVSLVLGMIGRASWGKFWRYLAIVTLAFVELHMITRPLQLPFFLPFQWIVLLREAFSLLAIAMTQLGPLLVPDKPDVTQELLNSIDTNVSEMLKFEASGVPAEKLRELINEELLRNWAIKNMQH</sequence>
<feature type="domain" description="J" evidence="3">
    <location>
        <begin position="61"/>
        <end position="122"/>
    </location>
</feature>
<feature type="transmembrane region" description="Helical" evidence="2">
    <location>
        <begin position="198"/>
        <end position="223"/>
    </location>
</feature>
<dbReference type="PANTHER" id="PTHR44360:SF1">
    <property type="entry name" value="DNAJ HOMOLOG SUBFAMILY B MEMBER 9"/>
    <property type="match status" value="1"/>
</dbReference>
<reference evidence="4 5" key="1">
    <citation type="submission" date="2016-04" db="EMBL/GenBank/DDBJ databases">
        <title>Evolutionary innovation and constraint leading to complex multicellularity in the Ascomycota.</title>
        <authorList>
            <person name="Cisse O."/>
            <person name="Nguyen A."/>
            <person name="Hewitt D.A."/>
            <person name="Jedd G."/>
            <person name="Stajich J.E."/>
        </authorList>
    </citation>
    <scope>NUCLEOTIDE SEQUENCE [LARGE SCALE GENOMIC DNA]</scope>
    <source>
        <strain evidence="4 5">DAH-3</strain>
    </source>
</reference>
<evidence type="ECO:0000313" key="4">
    <source>
        <dbReference type="EMBL" id="OLL25232.1"/>
    </source>
</evidence>
<keyword evidence="5" id="KW-1185">Reference proteome</keyword>
<feature type="transmembrane region" description="Helical" evidence="2">
    <location>
        <begin position="36"/>
        <end position="55"/>
    </location>
</feature>
<dbReference type="Gene3D" id="1.10.287.110">
    <property type="entry name" value="DnaJ domain"/>
    <property type="match status" value="1"/>
</dbReference>
<dbReference type="InterPro" id="IPR036869">
    <property type="entry name" value="J_dom_sf"/>
</dbReference>
<dbReference type="GO" id="GO:0051087">
    <property type="term" value="F:protein-folding chaperone binding"/>
    <property type="evidence" value="ECO:0007669"/>
    <property type="project" value="TreeGrafter"/>
</dbReference>
<keyword evidence="1" id="KW-0143">Chaperone</keyword>
<keyword evidence="2" id="KW-1133">Transmembrane helix</keyword>
<feature type="transmembrane region" description="Helical" evidence="2">
    <location>
        <begin position="145"/>
        <end position="162"/>
    </location>
</feature>
<gene>
    <name evidence="4" type="ORF">NEOLI_001681</name>
</gene>
<dbReference type="OMA" id="FSAWGRY"/>
<dbReference type="GO" id="GO:0005783">
    <property type="term" value="C:endoplasmic reticulum"/>
    <property type="evidence" value="ECO:0007669"/>
    <property type="project" value="TreeGrafter"/>
</dbReference>
<dbReference type="InterPro" id="IPR001623">
    <property type="entry name" value="DnaJ_domain"/>
</dbReference>
<comment type="caution">
    <text evidence="4">The sequence shown here is derived from an EMBL/GenBank/DDBJ whole genome shotgun (WGS) entry which is preliminary data.</text>
</comment>
<keyword evidence="2" id="KW-0472">Membrane</keyword>
<dbReference type="EMBL" id="LXFE01000467">
    <property type="protein sequence ID" value="OLL25232.1"/>
    <property type="molecule type" value="Genomic_DNA"/>
</dbReference>
<feature type="transmembrane region" description="Helical" evidence="2">
    <location>
        <begin position="169"/>
        <end position="186"/>
    </location>
</feature>
<dbReference type="Pfam" id="PF00226">
    <property type="entry name" value="DnaJ"/>
    <property type="match status" value="1"/>
</dbReference>
<protein>
    <submittedName>
        <fullName evidence="4">DnaJ</fullName>
    </submittedName>
</protein>
<dbReference type="STRING" id="1198029.A0A1U7LRQ7"/>
<organism evidence="4 5">
    <name type="scientific">Neolecta irregularis (strain DAH-3)</name>
    <dbReference type="NCBI Taxonomy" id="1198029"/>
    <lineage>
        <taxon>Eukaryota</taxon>
        <taxon>Fungi</taxon>
        <taxon>Dikarya</taxon>
        <taxon>Ascomycota</taxon>
        <taxon>Taphrinomycotina</taxon>
        <taxon>Neolectales</taxon>
        <taxon>Neolectaceae</taxon>
        <taxon>Neolecta</taxon>
    </lineage>
</organism>
<keyword evidence="2" id="KW-0812">Transmembrane</keyword>
<feature type="transmembrane region" description="Helical" evidence="2">
    <location>
        <begin position="6"/>
        <end position="24"/>
    </location>
</feature>
<evidence type="ECO:0000256" key="1">
    <source>
        <dbReference type="ARBA" id="ARBA00023186"/>
    </source>
</evidence>
<dbReference type="AlphaFoldDB" id="A0A1U7LRQ7"/>
<dbReference type="PROSITE" id="PS50076">
    <property type="entry name" value="DNAJ_2"/>
    <property type="match status" value="1"/>
</dbReference>
<proteinExistence type="predicted"/>
<accession>A0A1U7LRQ7</accession>
<dbReference type="GO" id="GO:0051787">
    <property type="term" value="F:misfolded protein binding"/>
    <property type="evidence" value="ECO:0007669"/>
    <property type="project" value="TreeGrafter"/>
</dbReference>
<dbReference type="SUPFAM" id="SSF46565">
    <property type="entry name" value="Chaperone J-domain"/>
    <property type="match status" value="1"/>
</dbReference>
<dbReference type="CDD" id="cd06257">
    <property type="entry name" value="DnaJ"/>
    <property type="match status" value="1"/>
</dbReference>